<dbReference type="GO" id="GO:0005509">
    <property type="term" value="F:calcium ion binding"/>
    <property type="evidence" value="ECO:0007669"/>
    <property type="project" value="InterPro"/>
</dbReference>
<dbReference type="InterPro" id="IPR000742">
    <property type="entry name" value="EGF"/>
</dbReference>
<comment type="caution">
    <text evidence="11">The sequence shown here is derived from an EMBL/GenBank/DDBJ whole genome shotgun (WGS) entry which is preliminary data.</text>
</comment>
<evidence type="ECO:0000256" key="9">
    <source>
        <dbReference type="PROSITE-ProRule" id="PRU00076"/>
    </source>
</evidence>
<dbReference type="PROSITE" id="PS00022">
    <property type="entry name" value="EGF_1"/>
    <property type="match status" value="2"/>
</dbReference>
<dbReference type="PROSITE" id="PS50026">
    <property type="entry name" value="EGF_3"/>
    <property type="match status" value="2"/>
</dbReference>
<evidence type="ECO:0000256" key="4">
    <source>
        <dbReference type="ARBA" id="ARBA00022729"/>
    </source>
</evidence>
<gene>
    <name evidence="11" type="ORF">CEXT_95801</name>
</gene>
<dbReference type="PROSITE" id="PS01187">
    <property type="entry name" value="EGF_CA"/>
    <property type="match status" value="1"/>
</dbReference>
<keyword evidence="12" id="KW-1185">Reference proteome</keyword>
<dbReference type="FunFam" id="2.10.25.10:FF:000006">
    <property type="entry name" value="Versican core protein-like isoform 1"/>
    <property type="match status" value="1"/>
</dbReference>
<dbReference type="PROSITE" id="PS01186">
    <property type="entry name" value="EGF_2"/>
    <property type="match status" value="2"/>
</dbReference>
<keyword evidence="4" id="KW-0732">Signal</keyword>
<evidence type="ECO:0000259" key="10">
    <source>
        <dbReference type="PROSITE" id="PS50026"/>
    </source>
</evidence>
<dbReference type="Gene3D" id="2.10.25.10">
    <property type="entry name" value="Laminin"/>
    <property type="match status" value="2"/>
</dbReference>
<dbReference type="EMBL" id="BPLR01007568">
    <property type="protein sequence ID" value="GIY17952.1"/>
    <property type="molecule type" value="Genomic_DNA"/>
</dbReference>
<dbReference type="GO" id="GO:0007157">
    <property type="term" value="P:heterophilic cell-cell adhesion via plasma membrane cell adhesion molecules"/>
    <property type="evidence" value="ECO:0007669"/>
    <property type="project" value="TreeGrafter"/>
</dbReference>
<proteinExistence type="predicted"/>
<dbReference type="InterPro" id="IPR051022">
    <property type="entry name" value="Notch_Cell-Fate_Det"/>
</dbReference>
<keyword evidence="7 9" id="KW-1015">Disulfide bond</keyword>
<dbReference type="SMART" id="SM00181">
    <property type="entry name" value="EGF"/>
    <property type="match status" value="2"/>
</dbReference>
<evidence type="ECO:0000313" key="11">
    <source>
        <dbReference type="EMBL" id="GIY17952.1"/>
    </source>
</evidence>
<dbReference type="InterPro" id="IPR000152">
    <property type="entry name" value="EGF-type_Asp/Asn_hydroxyl_site"/>
</dbReference>
<dbReference type="Proteomes" id="UP001054945">
    <property type="component" value="Unassembled WGS sequence"/>
</dbReference>
<dbReference type="PROSITE" id="PS00010">
    <property type="entry name" value="ASX_HYDROXYL"/>
    <property type="match status" value="1"/>
</dbReference>
<dbReference type="CDD" id="cd00054">
    <property type="entry name" value="EGF_CA"/>
    <property type="match status" value="2"/>
</dbReference>
<dbReference type="PANTHER" id="PTHR24049:SF22">
    <property type="entry name" value="DROSOPHILA CRUMBS HOMOLOG"/>
    <property type="match status" value="1"/>
</dbReference>
<dbReference type="PANTHER" id="PTHR24049">
    <property type="entry name" value="CRUMBS FAMILY MEMBER"/>
    <property type="match status" value="1"/>
</dbReference>
<evidence type="ECO:0000256" key="3">
    <source>
        <dbReference type="ARBA" id="ARBA00022536"/>
    </source>
</evidence>
<keyword evidence="2" id="KW-0964">Secreted</keyword>
<keyword evidence="5" id="KW-0677">Repeat</keyword>
<dbReference type="GO" id="GO:0005886">
    <property type="term" value="C:plasma membrane"/>
    <property type="evidence" value="ECO:0007669"/>
    <property type="project" value="TreeGrafter"/>
</dbReference>
<feature type="domain" description="EGF-like" evidence="10">
    <location>
        <begin position="127"/>
        <end position="163"/>
    </location>
</feature>
<feature type="disulfide bond" evidence="9">
    <location>
        <begin position="115"/>
        <end position="124"/>
    </location>
</feature>
<protein>
    <recommendedName>
        <fullName evidence="10">EGF-like domain-containing protein</fullName>
    </recommendedName>
</protein>
<keyword evidence="8" id="KW-0325">Glycoprotein</keyword>
<comment type="caution">
    <text evidence="9">Lacks conserved residue(s) required for the propagation of feature annotation.</text>
</comment>
<keyword evidence="3 9" id="KW-0245">EGF-like domain</keyword>
<dbReference type="GO" id="GO:0005576">
    <property type="term" value="C:extracellular region"/>
    <property type="evidence" value="ECO:0007669"/>
    <property type="project" value="UniProtKB-SubCell"/>
</dbReference>
<feature type="disulfide bond" evidence="9">
    <location>
        <begin position="153"/>
        <end position="162"/>
    </location>
</feature>
<dbReference type="AlphaFoldDB" id="A0AAV4RCW7"/>
<dbReference type="InterPro" id="IPR001881">
    <property type="entry name" value="EGF-like_Ca-bd_dom"/>
</dbReference>
<keyword evidence="6" id="KW-0106">Calcium</keyword>
<dbReference type="FunFam" id="2.10.25.10:FF:000537">
    <property type="entry name" value="Notch 3"/>
    <property type="match status" value="1"/>
</dbReference>
<comment type="subcellular location">
    <subcellularLocation>
        <location evidence="1">Secreted</location>
    </subcellularLocation>
</comment>
<name>A0AAV4RCW7_CAEEX</name>
<organism evidence="11 12">
    <name type="scientific">Caerostris extrusa</name>
    <name type="common">Bark spider</name>
    <name type="synonym">Caerostris bankana</name>
    <dbReference type="NCBI Taxonomy" id="172846"/>
    <lineage>
        <taxon>Eukaryota</taxon>
        <taxon>Metazoa</taxon>
        <taxon>Ecdysozoa</taxon>
        <taxon>Arthropoda</taxon>
        <taxon>Chelicerata</taxon>
        <taxon>Arachnida</taxon>
        <taxon>Araneae</taxon>
        <taxon>Araneomorphae</taxon>
        <taxon>Entelegynae</taxon>
        <taxon>Araneoidea</taxon>
        <taxon>Araneidae</taxon>
        <taxon>Caerostris</taxon>
    </lineage>
</organism>
<dbReference type="GO" id="GO:0045197">
    <property type="term" value="P:establishment or maintenance of epithelial cell apical/basal polarity"/>
    <property type="evidence" value="ECO:0007669"/>
    <property type="project" value="TreeGrafter"/>
</dbReference>
<feature type="domain" description="EGF-like" evidence="10">
    <location>
        <begin position="88"/>
        <end position="125"/>
    </location>
</feature>
<evidence type="ECO:0000256" key="8">
    <source>
        <dbReference type="ARBA" id="ARBA00023180"/>
    </source>
</evidence>
<dbReference type="Pfam" id="PF00008">
    <property type="entry name" value="EGF"/>
    <property type="match status" value="2"/>
</dbReference>
<dbReference type="SUPFAM" id="SSF57196">
    <property type="entry name" value="EGF/Laminin"/>
    <property type="match status" value="2"/>
</dbReference>
<evidence type="ECO:0000256" key="1">
    <source>
        <dbReference type="ARBA" id="ARBA00004613"/>
    </source>
</evidence>
<reference evidence="11 12" key="1">
    <citation type="submission" date="2021-06" db="EMBL/GenBank/DDBJ databases">
        <title>Caerostris extrusa draft genome.</title>
        <authorList>
            <person name="Kono N."/>
            <person name="Arakawa K."/>
        </authorList>
    </citation>
    <scope>NUCLEOTIDE SEQUENCE [LARGE SCALE GENOMIC DNA]</scope>
</reference>
<dbReference type="SMART" id="SM00179">
    <property type="entry name" value="EGF_CA"/>
    <property type="match status" value="2"/>
</dbReference>
<sequence length="259" mass="28583">MASLVKSVTNSTPVLEALAKTLACVATSPVTNTDASVCQILWSKLQRIQPPVHFVLHHVSTVADARVLPATSINATVQKGFYGKTCQFFDPCSLDPCQNGGKCQNSSQVDYVCKCIPGYAGKQCEIDIDECASSPCKHGATCRDGINTFHCQCAPGYRGTRCKQIEHCSPNTTISEKGVFRWNSTSHGGPADRMSLRLHVPRQGVGHGVRRREMLPLPQWFCRLGTRGSQQLQRRGIQKCRRSDSRLMELDRRSQTSQC</sequence>
<evidence type="ECO:0000313" key="12">
    <source>
        <dbReference type="Proteomes" id="UP001054945"/>
    </source>
</evidence>
<evidence type="ECO:0000256" key="2">
    <source>
        <dbReference type="ARBA" id="ARBA00022525"/>
    </source>
</evidence>
<dbReference type="InterPro" id="IPR018097">
    <property type="entry name" value="EGF_Ca-bd_CS"/>
</dbReference>
<accession>A0AAV4RCW7</accession>
<evidence type="ECO:0000256" key="6">
    <source>
        <dbReference type="ARBA" id="ARBA00022837"/>
    </source>
</evidence>
<evidence type="ECO:0000256" key="7">
    <source>
        <dbReference type="ARBA" id="ARBA00023157"/>
    </source>
</evidence>
<evidence type="ECO:0000256" key="5">
    <source>
        <dbReference type="ARBA" id="ARBA00022737"/>
    </source>
</evidence>
<dbReference type="GO" id="GO:0032991">
    <property type="term" value="C:protein-containing complex"/>
    <property type="evidence" value="ECO:0007669"/>
    <property type="project" value="TreeGrafter"/>
</dbReference>